<dbReference type="AlphaFoldDB" id="A0A9E7NBY2"/>
<sequence>MTGRHNRSNGTSTTDRTTDDSGLDVLLIGIDAGCLPVFERLYEEGRIPNLERLCTGPGNVSAPLESQIPPWTPSAWPSIFTGVNPGKHGVVGFVGYDGYDWHVSSNDDVQERSLWSLLDHHDRSSVVVNVPVTHPPDEFDGAIIPGFIGPENPKCHPEGTLEDVREAIGEYRVYPCYTRGDESVSDREKMAEYQRLIRMRGEAFRYLVGKHEPDFGFVQFQKTDTVFHEFAGDPDKVETVYEATDDQIGKILEECDPDTVFVVSDHGMGPYEGYEFRINEFLEEAGYLETTTSGKGMPSWQPMRHQLREGKDCDSWEPTMAERAAAVAARFGITARRARIALERVGLADHVIKYAPQNVARTANRQVDFAASQAYVRARTELGVRINLEGREPNGVVSPSEYDALRESLMADLRSVETPDGEPVFETVAPREEYFHGPYEEHAVDIVTIPADFEHALSEELLGEQFGPVEPWNHKLDGVFAASGAGIDENAALGYPSIYDVAPTVLAALGIPQSDRMDGTVLPIVDSLGTEAYPTAAESTPANRDGADETVTARLADLGYMN</sequence>
<dbReference type="Gene3D" id="3.40.720.10">
    <property type="entry name" value="Alkaline Phosphatase, subunit A"/>
    <property type="match status" value="1"/>
</dbReference>
<dbReference type="Proteomes" id="UP001056855">
    <property type="component" value="Chromosome"/>
</dbReference>
<dbReference type="RefSeq" id="WP_254158662.1">
    <property type="nucleotide sequence ID" value="NZ_CP100355.1"/>
</dbReference>
<evidence type="ECO:0000313" key="1">
    <source>
        <dbReference type="EMBL" id="UTF54158.1"/>
    </source>
</evidence>
<dbReference type="InterPro" id="IPR017850">
    <property type="entry name" value="Alkaline_phosphatase_core_sf"/>
</dbReference>
<dbReference type="GeneID" id="73288863"/>
<dbReference type="EMBL" id="CP100355">
    <property type="protein sequence ID" value="UTF54158.1"/>
    <property type="molecule type" value="Genomic_DNA"/>
</dbReference>
<proteinExistence type="predicted"/>
<dbReference type="InterPro" id="IPR002591">
    <property type="entry name" value="Phosphodiest/P_Trfase"/>
</dbReference>
<dbReference type="GO" id="GO:0016787">
    <property type="term" value="F:hydrolase activity"/>
    <property type="evidence" value="ECO:0007669"/>
    <property type="project" value="UniProtKB-ARBA"/>
</dbReference>
<dbReference type="SUPFAM" id="SSF53649">
    <property type="entry name" value="Alkaline phosphatase-like"/>
    <property type="match status" value="1"/>
</dbReference>
<dbReference type="PANTHER" id="PTHR10151:SF120">
    <property type="entry name" value="BIS(5'-ADENOSYL)-TRIPHOSPHATASE"/>
    <property type="match status" value="1"/>
</dbReference>
<dbReference type="PANTHER" id="PTHR10151">
    <property type="entry name" value="ECTONUCLEOTIDE PYROPHOSPHATASE/PHOSPHODIESTERASE"/>
    <property type="match status" value="1"/>
</dbReference>
<dbReference type="Pfam" id="PF01663">
    <property type="entry name" value="Phosphodiest"/>
    <property type="match status" value="1"/>
</dbReference>
<accession>A0A9E7NBY2</accession>
<organism evidence="1 2">
    <name type="scientific">Natronosalvus rutilus</name>
    <dbReference type="NCBI Taxonomy" id="2953753"/>
    <lineage>
        <taxon>Archaea</taxon>
        <taxon>Methanobacteriati</taxon>
        <taxon>Methanobacteriota</taxon>
        <taxon>Stenosarchaea group</taxon>
        <taxon>Halobacteria</taxon>
        <taxon>Halobacteriales</taxon>
        <taxon>Natrialbaceae</taxon>
        <taxon>Natronosalvus</taxon>
    </lineage>
</organism>
<gene>
    <name evidence="1" type="ORF">NGM29_02415</name>
</gene>
<keyword evidence="2" id="KW-1185">Reference proteome</keyword>
<name>A0A9E7NBY2_9EURY</name>
<evidence type="ECO:0000313" key="2">
    <source>
        <dbReference type="Proteomes" id="UP001056855"/>
    </source>
</evidence>
<dbReference type="KEGG" id="sawl:NGM29_02415"/>
<reference evidence="1" key="1">
    <citation type="submission" date="2022-06" db="EMBL/GenBank/DDBJ databases">
        <title>Diverse halophilic archaea isolated from saline environments.</title>
        <authorList>
            <person name="Cui H.-L."/>
        </authorList>
    </citation>
    <scope>NUCLEOTIDE SEQUENCE</scope>
    <source>
        <strain evidence="1">WLHS1</strain>
    </source>
</reference>
<protein>
    <submittedName>
        <fullName evidence="1">Alkaline phosphatase family protein</fullName>
    </submittedName>
</protein>